<sequence>MHRDEEVFILRKILGMLLVMWMATTMAIVGTGTAGATETSAPRATADAGVMASPKCGGTQSFGPIRYQPCVRYNCDSTSCFHRGYLGLINTATSARTVTWTLDYSIDDGEWYWEDGGTVTLAAGQQMTIHTSGDRLFKSPCGVTVWRMLHVSYSSGTSGPAYVWDHMACG</sequence>
<keyword evidence="1" id="KW-1133">Transmembrane helix</keyword>
<evidence type="ECO:0000313" key="3">
    <source>
        <dbReference type="Proteomes" id="UP000006281"/>
    </source>
</evidence>
<name>K0K2F0_SACES</name>
<proteinExistence type="predicted"/>
<dbReference type="Proteomes" id="UP000006281">
    <property type="component" value="Chromosome"/>
</dbReference>
<dbReference type="PATRIC" id="fig|1179773.3.peg.5263"/>
<keyword evidence="1" id="KW-0472">Membrane</keyword>
<keyword evidence="1" id="KW-0812">Transmembrane</keyword>
<dbReference type="RefSeq" id="WP_015102608.1">
    <property type="nucleotide sequence ID" value="NC_019673.1"/>
</dbReference>
<organism evidence="2 3">
    <name type="scientific">Saccharothrix espanaensis (strain ATCC 51144 / DSM 44229 / JCM 9112 / NBRC 15066 / NRRL 15764)</name>
    <dbReference type="NCBI Taxonomy" id="1179773"/>
    <lineage>
        <taxon>Bacteria</taxon>
        <taxon>Bacillati</taxon>
        <taxon>Actinomycetota</taxon>
        <taxon>Actinomycetes</taxon>
        <taxon>Pseudonocardiales</taxon>
        <taxon>Pseudonocardiaceae</taxon>
        <taxon>Saccharothrix</taxon>
    </lineage>
</organism>
<protein>
    <submittedName>
        <fullName evidence="2">Putative secreted protein</fullName>
    </submittedName>
</protein>
<keyword evidence="3" id="KW-1185">Reference proteome</keyword>
<dbReference type="HOGENOM" id="CLU_1569561_0_0_11"/>
<gene>
    <name evidence="2" type="ordered locus">BN6_52310</name>
</gene>
<dbReference type="OrthoDB" id="3687268at2"/>
<accession>K0K2F0</accession>
<dbReference type="EMBL" id="HE804045">
    <property type="protein sequence ID" value="CCH32496.1"/>
    <property type="molecule type" value="Genomic_DNA"/>
</dbReference>
<reference evidence="2 3" key="1">
    <citation type="journal article" date="2012" name="BMC Genomics">
        <title>Complete genome sequence of Saccharothrix espanaensis DSM 44229T and comparison to the other completely sequenced Pseudonocardiaceae.</title>
        <authorList>
            <person name="Strobel T."/>
            <person name="Al-Dilaimi A."/>
            <person name="Blom J."/>
            <person name="Gessner A."/>
            <person name="Kalinowski J."/>
            <person name="Luzhetska M."/>
            <person name="Puhler A."/>
            <person name="Szczepanowski R."/>
            <person name="Bechthold A."/>
            <person name="Ruckert C."/>
        </authorList>
    </citation>
    <scope>NUCLEOTIDE SEQUENCE [LARGE SCALE GENOMIC DNA]</scope>
    <source>
        <strain evidence="3">ATCC 51144 / DSM 44229 / JCM 9112 / NBRC 15066 / NRRL 15764</strain>
    </source>
</reference>
<feature type="transmembrane region" description="Helical" evidence="1">
    <location>
        <begin position="12"/>
        <end position="34"/>
    </location>
</feature>
<evidence type="ECO:0000313" key="2">
    <source>
        <dbReference type="EMBL" id="CCH32496.1"/>
    </source>
</evidence>
<dbReference type="KEGG" id="sesp:BN6_52310"/>
<evidence type="ECO:0000256" key="1">
    <source>
        <dbReference type="SAM" id="Phobius"/>
    </source>
</evidence>
<dbReference type="AlphaFoldDB" id="K0K2F0"/>